<feature type="transmembrane region" description="Helical" evidence="1">
    <location>
        <begin position="7"/>
        <end position="25"/>
    </location>
</feature>
<dbReference type="InterPro" id="IPR059115">
    <property type="entry name" value="Rib"/>
</dbReference>
<dbReference type="Pfam" id="PF08428">
    <property type="entry name" value="Rib"/>
    <property type="match status" value="1"/>
</dbReference>
<keyword evidence="1" id="KW-0812">Transmembrane</keyword>
<dbReference type="Proteomes" id="UP000067523">
    <property type="component" value="Chromosome"/>
</dbReference>
<reference evidence="4" key="1">
    <citation type="submission" date="2015-12" db="EMBL/GenBank/DDBJ databases">
        <authorList>
            <person name="Lauer A."/>
            <person name="Humrighouse B."/>
            <person name="Loparev V."/>
            <person name="Shewmaker P.L."/>
            <person name="Whitney A.M."/>
            <person name="McLaughlin R.W."/>
        </authorList>
    </citation>
    <scope>NUCLEOTIDE SEQUENCE [LARGE SCALE GENOMIC DNA]</scope>
    <source>
        <strain evidence="4">LMG 26678</strain>
    </source>
</reference>
<sequence length="1169" mass="128136">MRKRNWLYLILGMVFIVSLLVWPFHSKESIKAAAQNEATLSESMVPLLDIRITPRVAPYTFTCSDGKIVTVERSAYYTGPLSINTLKDGTFPITLLFNVTYDGRPLSSADYSPWFSAENVQIFNPTQAFIRGCTFGLRIGSKEAFRFDLDVFFTTTTPPIQNTITADTNPITVNLGATLDLKNLIKNVKYNGAALSSNLYTVESITAISTSTAGVKIGKVRVKYANDTSVATEVTTNVTVLAPSIITAEAVSQTVLIGASLNAKSLVKNVKLDGTILSSDKYNVSFRTQASTSMVGIKTATVRVQKADNPNVFVDVNVPVTVIDLTAEAIPQIVPIGAKLNAENLVQNVKLDGTILASDKYSVSYITEATTNTVGNKMAKVRVIQMDNPSIFIDVDVPVTVAELTGAAISQIVPVGAVLDSKNLINNIKLNGKPLSSSGYSSYYIDEAVTDTIGDKTAKVRVLYGENADIFVDIEVPVTVAEIKAEAIPQVVPLEANLNAINLVTNIKLNGTYLLRGEYGAYFIKEVMTNTIGEKTAKVRISSSKNADIFVDVDVSVIVAQITAEAIPQIVKVGANLDSKDLIKNIKLNGTILSSDMYTAYFLEEVPTDTVGEKIAKVQILYAENADIFVDVDIPVTVVDNILAVEANPQKVMLGASINTNNLIKNVKLNETVLAKDKYETTLLSPISTSTVGQKIGKTKTTLTISPTLSVDADVDINVVWGNTIAVGADDDSGTERTSGAFTLYNQTNPYIIASQGLGDDNLPLNLKYVNQAYYSFSHFDMSVKSSPFLITDLLKAETQINAEGSDLKQTILNEWGTNQIQAVNYSDIVRVYQREVNKSWLYEEEQRNIYNEDKEFVYYEIAENGYKPLHFNQLKTNDGEIAINTSKKVLDDHINDYIVVGSHTSVKVKGFSTYPDTSTPGKKIGIIRVEETLSNGKLVQYDYPVNFDINTQNVTIKFENTLGKPLHDEIVLEKMIGETIDLSNEDDIQNALALISKDKFQLKQRPTNENSLIIGSEPMTLKYIFDGILSISSTPKIIDFGTSVVGIFPIKIEKASYDEPLIIWDNRAEMKHWTLTATLQQALTNKEDSTKVLSSAIQYKKNSSETVILVKNRTIPIAIHTHSDAGEYNVSDQWETGTAGFQLEVAAGTVRKLGDYEATILWQLGNTP</sequence>
<dbReference type="EMBL" id="CP013655">
    <property type="protein sequence ID" value="ALS38714.1"/>
    <property type="molecule type" value="Genomic_DNA"/>
</dbReference>
<evidence type="ECO:0000256" key="1">
    <source>
        <dbReference type="SAM" id="Phobius"/>
    </source>
</evidence>
<evidence type="ECO:0000313" key="3">
    <source>
        <dbReference type="EMBL" id="ALS38714.1"/>
    </source>
</evidence>
<gene>
    <name evidence="3" type="ORF">ATZ35_16615</name>
</gene>
<feature type="domain" description="Rib" evidence="2">
    <location>
        <begin position="166"/>
        <end position="240"/>
    </location>
</feature>
<dbReference type="AlphaFoldDB" id="A0A0U2X2Y1"/>
<proteinExistence type="predicted"/>
<name>A0A0U2X2Y1_9ENTE</name>
<protein>
    <recommendedName>
        <fullName evidence="2">Rib domain-containing protein</fullName>
    </recommendedName>
</protein>
<dbReference type="KEGG" id="erx:ATZ35_16615"/>
<evidence type="ECO:0000313" key="4">
    <source>
        <dbReference type="Proteomes" id="UP000067523"/>
    </source>
</evidence>
<keyword evidence="1" id="KW-1133">Transmembrane helix</keyword>
<keyword evidence="4" id="KW-1185">Reference proteome</keyword>
<dbReference type="RefSeq" id="WP_208928239.1">
    <property type="nucleotide sequence ID" value="NZ_CP013655.1"/>
</dbReference>
<dbReference type="STRING" id="118060.ATZ35_16615"/>
<keyword evidence="1" id="KW-0472">Membrane</keyword>
<accession>A0A0U2X2Y1</accession>
<evidence type="ECO:0000259" key="2">
    <source>
        <dbReference type="Pfam" id="PF08428"/>
    </source>
</evidence>
<organism evidence="3 4">
    <name type="scientific">Enterococcus rotai</name>
    <dbReference type="NCBI Taxonomy" id="118060"/>
    <lineage>
        <taxon>Bacteria</taxon>
        <taxon>Bacillati</taxon>
        <taxon>Bacillota</taxon>
        <taxon>Bacilli</taxon>
        <taxon>Lactobacillales</taxon>
        <taxon>Enterococcaceae</taxon>
        <taxon>Enterococcus</taxon>
    </lineage>
</organism>